<dbReference type="EMBL" id="CP141614">
    <property type="protein sequence ID" value="WRP14918.1"/>
    <property type="molecule type" value="Genomic_DNA"/>
</dbReference>
<dbReference type="GO" id="GO:0016779">
    <property type="term" value="F:nucleotidyltransferase activity"/>
    <property type="evidence" value="ECO:0007669"/>
    <property type="project" value="UniProtKB-KW"/>
</dbReference>
<dbReference type="InterPro" id="IPR043519">
    <property type="entry name" value="NT_sf"/>
</dbReference>
<organism evidence="2 3">
    <name type="scientific">Geochorda subterranea</name>
    <dbReference type="NCBI Taxonomy" id="3109564"/>
    <lineage>
        <taxon>Bacteria</taxon>
        <taxon>Bacillati</taxon>
        <taxon>Bacillota</taxon>
        <taxon>Limnochordia</taxon>
        <taxon>Limnochordales</taxon>
        <taxon>Geochordaceae</taxon>
        <taxon>Geochorda</taxon>
    </lineage>
</organism>
<gene>
    <name evidence="2" type="ORF">VLY81_01730</name>
</gene>
<keyword evidence="2" id="KW-0548">Nucleotidyltransferase</keyword>
<reference evidence="3" key="1">
    <citation type="submission" date="2023-12" db="EMBL/GenBank/DDBJ databases">
        <title>Novel isolates from deep terrestrial aquifers shed light on the physiology and ecology of the class Limnochordia.</title>
        <authorList>
            <person name="Karnachuk O.V."/>
            <person name="Lukina A.P."/>
            <person name="Avakyan M.R."/>
            <person name="Kadnikov V."/>
            <person name="Begmatov S."/>
            <person name="Beletsky A.V."/>
            <person name="Mardanov A.V."/>
            <person name="Ravin N.V."/>
        </authorList>
    </citation>
    <scope>NUCLEOTIDE SEQUENCE [LARGE SCALE GENOMIC DNA]</scope>
    <source>
        <strain evidence="3">LN</strain>
    </source>
</reference>
<keyword evidence="3" id="KW-1185">Reference proteome</keyword>
<dbReference type="SUPFAM" id="SSF81301">
    <property type="entry name" value="Nucleotidyltransferase"/>
    <property type="match status" value="1"/>
</dbReference>
<evidence type="ECO:0000313" key="3">
    <source>
        <dbReference type="Proteomes" id="UP001333102"/>
    </source>
</evidence>
<sequence>MTHQGWRVRLHQAAAEAVRQVASGYDPEKIIVFGSVARGDVHEDSDIDLLVIKRTDRPFLQRIDDVLALVDVPVSVQPLVYTPEELERLVRERRDFVYTALQEGRVVYERPHRSEPT</sequence>
<dbReference type="InterPro" id="IPR041633">
    <property type="entry name" value="Polbeta"/>
</dbReference>
<dbReference type="RefSeq" id="WP_324669305.1">
    <property type="nucleotide sequence ID" value="NZ_CP141614.1"/>
</dbReference>
<accession>A0ABZ1BQJ6</accession>
<feature type="domain" description="Polymerase beta nucleotidyltransferase" evidence="1">
    <location>
        <begin position="19"/>
        <end position="111"/>
    </location>
</feature>
<evidence type="ECO:0000313" key="2">
    <source>
        <dbReference type="EMBL" id="WRP14918.1"/>
    </source>
</evidence>
<dbReference type="CDD" id="cd05403">
    <property type="entry name" value="NT_KNTase_like"/>
    <property type="match status" value="1"/>
</dbReference>
<dbReference type="InterPro" id="IPR052548">
    <property type="entry name" value="Type_VII_TA_antitoxin"/>
</dbReference>
<dbReference type="Pfam" id="PF18765">
    <property type="entry name" value="Polbeta"/>
    <property type="match status" value="1"/>
</dbReference>
<protein>
    <submittedName>
        <fullName evidence="2">Nucleotidyltransferase domain-containing protein</fullName>
        <ecNumber evidence="2">2.7.7.-</ecNumber>
    </submittedName>
</protein>
<dbReference type="Gene3D" id="3.30.460.10">
    <property type="entry name" value="Beta Polymerase, domain 2"/>
    <property type="match status" value="1"/>
</dbReference>
<dbReference type="EC" id="2.7.7.-" evidence="2"/>
<dbReference type="PANTHER" id="PTHR33933:SF1">
    <property type="entry name" value="PROTEIN ADENYLYLTRANSFERASE MNTA-RELATED"/>
    <property type="match status" value="1"/>
</dbReference>
<name>A0ABZ1BQJ6_9FIRM</name>
<keyword evidence="2" id="KW-0808">Transferase</keyword>
<dbReference type="PANTHER" id="PTHR33933">
    <property type="entry name" value="NUCLEOTIDYLTRANSFERASE"/>
    <property type="match status" value="1"/>
</dbReference>
<dbReference type="Proteomes" id="UP001333102">
    <property type="component" value="Chromosome"/>
</dbReference>
<proteinExistence type="predicted"/>
<evidence type="ECO:0000259" key="1">
    <source>
        <dbReference type="Pfam" id="PF18765"/>
    </source>
</evidence>